<reference evidence="1 2" key="1">
    <citation type="submission" date="2016-01" db="EMBL/GenBank/DDBJ databases">
        <title>Draft Genome Sequences of Seven Thermophilic Sporeformers Isolated from Foods.</title>
        <authorList>
            <person name="Berendsen E.M."/>
            <person name="Wells-Bennik M.H."/>
            <person name="Krawcyk A.O."/>
            <person name="De Jong A."/>
            <person name="Holsappel S."/>
            <person name="Eijlander R.T."/>
            <person name="Kuipers O.P."/>
        </authorList>
    </citation>
    <scope>NUCLEOTIDE SEQUENCE [LARGE SCALE GENOMIC DNA]</scope>
    <source>
        <strain evidence="1 2">B4119</strain>
    </source>
</reference>
<dbReference type="Proteomes" id="UP000075455">
    <property type="component" value="Unassembled WGS sequence"/>
</dbReference>
<evidence type="ECO:0000313" key="2">
    <source>
        <dbReference type="Proteomes" id="UP000075455"/>
    </source>
</evidence>
<dbReference type="EMBL" id="LQYS01000032">
    <property type="protein sequence ID" value="KYD16433.1"/>
    <property type="molecule type" value="Genomic_DNA"/>
</dbReference>
<comment type="caution">
    <text evidence="1">The sequence shown here is derived from an EMBL/GenBank/DDBJ whole genome shotgun (WGS) entry which is preliminary data.</text>
</comment>
<gene>
    <name evidence="1" type="ORF">B4119_1846</name>
</gene>
<dbReference type="AlphaFoldDB" id="A0A150LW20"/>
<protein>
    <submittedName>
        <fullName evidence="1">Uncharacterized protein</fullName>
    </submittedName>
</protein>
<proteinExistence type="predicted"/>
<accession>A0A150LW20</accession>
<sequence>MAKRQGFLLFRLQGIFLIFCASYDGLVPFRHFSYDTVA</sequence>
<evidence type="ECO:0000313" key="1">
    <source>
        <dbReference type="EMBL" id="KYD16433.1"/>
    </source>
</evidence>
<dbReference type="STRING" id="81408.B4119_1846"/>
<organism evidence="1 2">
    <name type="scientific">Saccharococcus caldoxylosilyticus</name>
    <dbReference type="NCBI Taxonomy" id="81408"/>
    <lineage>
        <taxon>Bacteria</taxon>
        <taxon>Bacillati</taxon>
        <taxon>Bacillota</taxon>
        <taxon>Bacilli</taxon>
        <taxon>Bacillales</taxon>
        <taxon>Anoxybacillaceae</taxon>
        <taxon>Saccharococcus</taxon>
    </lineage>
</organism>
<name>A0A150LW20_9BACL</name>